<evidence type="ECO:0000256" key="1">
    <source>
        <dbReference type="ARBA" id="ARBA00006534"/>
    </source>
</evidence>
<feature type="region of interest" description="Disordered" evidence="5">
    <location>
        <begin position="157"/>
        <end position="191"/>
    </location>
</feature>
<dbReference type="Proteomes" id="UP001530400">
    <property type="component" value="Unassembled WGS sequence"/>
</dbReference>
<feature type="compositionally biased region" description="Acidic residues" evidence="5">
    <location>
        <begin position="173"/>
        <end position="190"/>
    </location>
</feature>
<gene>
    <name evidence="6" type="ORF">ACHAWO_005345</name>
</gene>
<dbReference type="EMBL" id="JALLPJ020000332">
    <property type="protein sequence ID" value="KAL3795173.1"/>
    <property type="molecule type" value="Genomic_DNA"/>
</dbReference>
<dbReference type="Gene3D" id="3.40.50.880">
    <property type="match status" value="1"/>
</dbReference>
<protein>
    <submittedName>
        <fullName evidence="6">Uncharacterized protein</fullName>
    </submittedName>
</protein>
<sequence length="370" mass="40767">MVAFGFLKNKPPTDLRGIFAGCGSLLNHPEMAPHVIQLTGKPVQDVTLVYLGTASYDLPEKCENQTSWYSEHGATVIALDVVLKAPPTAYMQECMERADIILVSGGNTSFAMRRWKRLGLDFMIKEACLGPRRVVMAGGSAGAICWWSGGHSDSMDPDSFKEAKLSSHGSEHDIDEEDGKTDENHDEDDVPKDWDYIRVDGLGFIPGLCCPHHDRIQSNGVLRAHDFDEMLLRHPTEVGICIDHNAAFMINNAEYSVLYPNGLEGSVLPDGSFSDERLGKPGVWIKEVLDDEKTVSKYLCPDHGKLSSLLKVPEEINQSIRNMKLAASENPDDGPLRMSYPGFRAKSFFGGKVAKDFFGITDEGDEAAED</sequence>
<comment type="caution">
    <text evidence="6">The sequence shown here is derived from an EMBL/GenBank/DDBJ whole genome shotgun (WGS) entry which is preliminary data.</text>
</comment>
<evidence type="ECO:0000256" key="5">
    <source>
        <dbReference type="SAM" id="MobiDB-lite"/>
    </source>
</evidence>
<evidence type="ECO:0000256" key="2">
    <source>
        <dbReference type="ARBA" id="ARBA00022670"/>
    </source>
</evidence>
<dbReference type="GO" id="GO:0008236">
    <property type="term" value="F:serine-type peptidase activity"/>
    <property type="evidence" value="ECO:0007669"/>
    <property type="project" value="UniProtKB-KW"/>
</dbReference>
<proteinExistence type="inferred from homology"/>
<evidence type="ECO:0000256" key="4">
    <source>
        <dbReference type="ARBA" id="ARBA00022825"/>
    </source>
</evidence>
<evidence type="ECO:0000313" key="6">
    <source>
        <dbReference type="EMBL" id="KAL3795173.1"/>
    </source>
</evidence>
<dbReference type="InterPro" id="IPR029062">
    <property type="entry name" value="Class_I_gatase-like"/>
</dbReference>
<keyword evidence="2" id="KW-0645">Protease</keyword>
<dbReference type="FunFam" id="3.40.50.880:FF:000093">
    <property type="entry name" value="Cyclin 1, putative"/>
    <property type="match status" value="1"/>
</dbReference>
<comment type="similarity">
    <text evidence="1">Belongs to the peptidase S51 family.</text>
</comment>
<organism evidence="6 7">
    <name type="scientific">Cyclotella atomus</name>
    <dbReference type="NCBI Taxonomy" id="382360"/>
    <lineage>
        <taxon>Eukaryota</taxon>
        <taxon>Sar</taxon>
        <taxon>Stramenopiles</taxon>
        <taxon>Ochrophyta</taxon>
        <taxon>Bacillariophyta</taxon>
        <taxon>Coscinodiscophyceae</taxon>
        <taxon>Thalassiosirophycidae</taxon>
        <taxon>Stephanodiscales</taxon>
        <taxon>Stephanodiscaceae</taxon>
        <taxon>Cyclotella</taxon>
    </lineage>
</organism>
<keyword evidence="3" id="KW-0378">Hydrolase</keyword>
<keyword evidence="7" id="KW-1185">Reference proteome</keyword>
<feature type="compositionally biased region" description="Basic and acidic residues" evidence="5">
    <location>
        <begin position="158"/>
        <end position="172"/>
    </location>
</feature>
<dbReference type="GO" id="GO:0006508">
    <property type="term" value="P:proteolysis"/>
    <property type="evidence" value="ECO:0007669"/>
    <property type="project" value="UniProtKB-KW"/>
</dbReference>
<reference evidence="6 7" key="1">
    <citation type="submission" date="2024-10" db="EMBL/GenBank/DDBJ databases">
        <title>Updated reference genomes for cyclostephanoid diatoms.</title>
        <authorList>
            <person name="Roberts W.R."/>
            <person name="Alverson A.J."/>
        </authorList>
    </citation>
    <scope>NUCLEOTIDE SEQUENCE [LARGE SCALE GENOMIC DNA]</scope>
    <source>
        <strain evidence="6 7">AJA010-31</strain>
    </source>
</reference>
<evidence type="ECO:0000256" key="3">
    <source>
        <dbReference type="ARBA" id="ARBA00022801"/>
    </source>
</evidence>
<dbReference type="SUPFAM" id="SSF52317">
    <property type="entry name" value="Class I glutamine amidotransferase-like"/>
    <property type="match status" value="1"/>
</dbReference>
<accession>A0ABD3Q3Y0</accession>
<dbReference type="PANTHER" id="PTHR20842:SF0">
    <property type="entry name" value="ALPHA-ASPARTYL DIPEPTIDASE"/>
    <property type="match status" value="1"/>
</dbReference>
<keyword evidence="4" id="KW-0720">Serine protease</keyword>
<dbReference type="AlphaFoldDB" id="A0ABD3Q3Y0"/>
<dbReference type="Pfam" id="PF03575">
    <property type="entry name" value="Peptidase_S51"/>
    <property type="match status" value="1"/>
</dbReference>
<dbReference type="PANTHER" id="PTHR20842">
    <property type="entry name" value="PROTEASE S51 ALPHA-ASPARTYL DIPEPTIDASE"/>
    <property type="match status" value="1"/>
</dbReference>
<dbReference type="InterPro" id="IPR005320">
    <property type="entry name" value="Peptidase_S51"/>
</dbReference>
<evidence type="ECO:0000313" key="7">
    <source>
        <dbReference type="Proteomes" id="UP001530400"/>
    </source>
</evidence>
<name>A0ABD3Q3Y0_9STRA</name>